<proteinExistence type="predicted"/>
<protein>
    <submittedName>
        <fullName evidence="1">Uncharacterized protein</fullName>
    </submittedName>
</protein>
<organism evidence="1 2">
    <name type="scientific">Enterovibrio norvegicus</name>
    <dbReference type="NCBI Taxonomy" id="188144"/>
    <lineage>
        <taxon>Bacteria</taxon>
        <taxon>Pseudomonadati</taxon>
        <taxon>Pseudomonadota</taxon>
        <taxon>Gammaproteobacteria</taxon>
        <taxon>Vibrionales</taxon>
        <taxon>Vibrionaceae</taxon>
        <taxon>Enterovibrio</taxon>
    </lineage>
</organism>
<reference evidence="2" key="1">
    <citation type="submission" date="2016-07" db="EMBL/GenBank/DDBJ databases">
        <title>Nontailed viruses are major unrecognized killers of bacteria in the ocean.</title>
        <authorList>
            <person name="Kauffman K."/>
            <person name="Hussain F."/>
            <person name="Yang J."/>
            <person name="Arevalo P."/>
            <person name="Brown J."/>
            <person name="Cutler M."/>
            <person name="Kelly L."/>
            <person name="Polz M.F."/>
        </authorList>
    </citation>
    <scope>NUCLEOTIDE SEQUENCE [LARGE SCALE GENOMIC DNA]</scope>
    <source>
        <strain evidence="2">10N.261.45.A10</strain>
    </source>
</reference>
<evidence type="ECO:0000313" key="1">
    <source>
        <dbReference type="EMBL" id="PMN95243.1"/>
    </source>
</evidence>
<accession>A0A2N7LHY6</accession>
<name>A0A2N7LHY6_9GAMM</name>
<dbReference type="EMBL" id="MDAL01000001">
    <property type="protein sequence ID" value="PMN95243.1"/>
    <property type="molecule type" value="Genomic_DNA"/>
</dbReference>
<evidence type="ECO:0000313" key="2">
    <source>
        <dbReference type="Proteomes" id="UP000235387"/>
    </source>
</evidence>
<comment type="caution">
    <text evidence="1">The sequence shown here is derived from an EMBL/GenBank/DDBJ whole genome shotgun (WGS) entry which is preliminary data.</text>
</comment>
<gene>
    <name evidence="1" type="ORF">BCT23_00975</name>
</gene>
<dbReference type="AlphaFoldDB" id="A0A2N7LHY6"/>
<dbReference type="Proteomes" id="UP000235387">
    <property type="component" value="Unassembled WGS sequence"/>
</dbReference>
<sequence length="110" mass="12853">MVGKEGFDWFGIPRTCRRTPDPLVRFFYQEMDALPSCAIHRIQSRVTYQLLDSKKGSALLQSLSKVVGEEGFDWFGIPRTCRQAPDPLVRFFTKKWMRYQAALFTEYNHA</sequence>